<sequence>DERYGAGRTMYVRTTALATNLAVHFKLGRENAAAWVTTLDKGQPVAGATVRVSGCDGKEVAMATTDAKGLAMLSGVSPEAPNCNSDDDYNSPAYFVSARAKDAAGVEDLAFTWSDWQRGIEPWRFNVPTSLQPEPDVVAHTIFDRTLLRAGETVSMKHLIRTQTRQGFGLPADAPDTLVITHVGSGQQFKQALAWRKTGTGGQSAENTFAIPPAAKLGVYNVELRSAKDGAQRGEGEEGDGDDRGSRSFSTGMFRVEEFRLPVLEGRIAPGEKKPLVGVTAVPTDVQINYVSGGGAANLPVRVSAMTRGKSLNFADYDSFSFSPPRKQEGQASASQDTRVIADKLPLTLDRNGAGKLTIDKVPPTKATPRELLIEATYSDPNGEVQTIRSVQTLWPAAVVVGLKTEGWVSTDKKLKFQALALDLTGKPVADAKVEVNAVARITTTSRKRMVGGFYTYDNKTEVKPLGTVCSGKSDARGLVLCESQLKEAGQVELVATATDKDGRASKAASTVWVTKQGELWFGGEDHDRIDVLPEKKAYQPGEVAKFQVRSPFRFATALVAVEREGIIDAQVVQLNGQDPTISLQVKPEWGPNVYVSVLALR</sequence>
<reference evidence="5 6" key="1">
    <citation type="submission" date="2017-08" db="EMBL/GenBank/DDBJ databases">
        <title>Infants hospitalized years apart are colonized by the same room-sourced microbial strains.</title>
        <authorList>
            <person name="Brooks B."/>
            <person name="Olm M.R."/>
            <person name="Firek B.A."/>
            <person name="Baker R."/>
            <person name="Thomas B.C."/>
            <person name="Morowitz M.J."/>
            <person name="Banfield J.F."/>
        </authorList>
    </citation>
    <scope>NUCLEOTIDE SEQUENCE [LARGE SCALE GENOMIC DNA]</scope>
    <source>
        <strain evidence="5">S2_005_003_R2_41</strain>
    </source>
</reference>
<dbReference type="InterPro" id="IPR011625">
    <property type="entry name" value="A2M_N_BRD"/>
</dbReference>
<feature type="compositionally biased region" description="Basic and acidic residues" evidence="1">
    <location>
        <begin position="228"/>
        <end position="246"/>
    </location>
</feature>
<comment type="caution">
    <text evidence="5">The sequence shown here is derived from an EMBL/GenBank/DDBJ whole genome shotgun (WGS) entry which is preliminary data.</text>
</comment>
<dbReference type="InterPro" id="IPR021868">
    <property type="entry name" value="Alpha_2_Macroglob_MG3"/>
</dbReference>
<dbReference type="InterPro" id="IPR002890">
    <property type="entry name" value="MG2"/>
</dbReference>
<feature type="region of interest" description="Disordered" evidence="1">
    <location>
        <begin position="228"/>
        <end position="251"/>
    </location>
</feature>
<dbReference type="Proteomes" id="UP000249135">
    <property type="component" value="Unassembled WGS sequence"/>
</dbReference>
<evidence type="ECO:0000313" key="6">
    <source>
        <dbReference type="Proteomes" id="UP000249135"/>
    </source>
</evidence>
<gene>
    <name evidence="5" type="ORF">DI563_32590</name>
</gene>
<accession>A0A2W5NW70</accession>
<evidence type="ECO:0000259" key="4">
    <source>
        <dbReference type="Pfam" id="PF11974"/>
    </source>
</evidence>
<dbReference type="GO" id="GO:0004866">
    <property type="term" value="F:endopeptidase inhibitor activity"/>
    <property type="evidence" value="ECO:0007669"/>
    <property type="project" value="InterPro"/>
</dbReference>
<organism evidence="5 6">
    <name type="scientific">Variovorax paradoxus</name>
    <dbReference type="NCBI Taxonomy" id="34073"/>
    <lineage>
        <taxon>Bacteria</taxon>
        <taxon>Pseudomonadati</taxon>
        <taxon>Pseudomonadota</taxon>
        <taxon>Betaproteobacteria</taxon>
        <taxon>Burkholderiales</taxon>
        <taxon>Comamonadaceae</taxon>
        <taxon>Variovorax</taxon>
    </lineage>
</organism>
<feature type="domain" description="Alpha-2-macroglobulin bait region" evidence="3">
    <location>
        <begin position="530"/>
        <end position="599"/>
    </location>
</feature>
<dbReference type="EMBL" id="QFPP01000933">
    <property type="protein sequence ID" value="PZQ54885.1"/>
    <property type="molecule type" value="Genomic_DNA"/>
</dbReference>
<protein>
    <submittedName>
        <fullName evidence="5">Alpha-2-macroglobulin</fullName>
    </submittedName>
</protein>
<feature type="non-terminal residue" evidence="5">
    <location>
        <position position="1"/>
    </location>
</feature>
<name>A0A2W5NW70_VARPD</name>
<feature type="non-terminal residue" evidence="5">
    <location>
        <position position="602"/>
    </location>
</feature>
<evidence type="ECO:0000259" key="2">
    <source>
        <dbReference type="Pfam" id="PF01835"/>
    </source>
</evidence>
<feature type="domain" description="Alpha-2-macroglobulin MG3" evidence="4">
    <location>
        <begin position="18"/>
        <end position="130"/>
    </location>
</feature>
<dbReference type="Pfam" id="PF11974">
    <property type="entry name" value="bMG3"/>
    <property type="match status" value="1"/>
</dbReference>
<dbReference type="InterPro" id="IPR051802">
    <property type="entry name" value="YfhM-like"/>
</dbReference>
<evidence type="ECO:0000313" key="5">
    <source>
        <dbReference type="EMBL" id="PZQ54885.1"/>
    </source>
</evidence>
<feature type="domain" description="Macroglobulin" evidence="2">
    <location>
        <begin position="139"/>
        <end position="235"/>
    </location>
</feature>
<dbReference type="Pfam" id="PF01835">
    <property type="entry name" value="MG2"/>
    <property type="match status" value="1"/>
</dbReference>
<dbReference type="AlphaFoldDB" id="A0A2W5NW70"/>
<proteinExistence type="predicted"/>
<dbReference type="PANTHER" id="PTHR40094">
    <property type="entry name" value="ALPHA-2-MACROGLOBULIN HOMOLOG"/>
    <property type="match status" value="1"/>
</dbReference>
<dbReference type="Pfam" id="PF07703">
    <property type="entry name" value="A2M_BRD"/>
    <property type="match status" value="1"/>
</dbReference>
<dbReference type="PANTHER" id="PTHR40094:SF1">
    <property type="entry name" value="UBIQUITIN DOMAIN-CONTAINING PROTEIN"/>
    <property type="match status" value="1"/>
</dbReference>
<evidence type="ECO:0000259" key="3">
    <source>
        <dbReference type="Pfam" id="PF07703"/>
    </source>
</evidence>
<dbReference type="Gene3D" id="2.60.40.1930">
    <property type="match status" value="1"/>
</dbReference>
<evidence type="ECO:0000256" key="1">
    <source>
        <dbReference type="SAM" id="MobiDB-lite"/>
    </source>
</evidence>